<keyword evidence="2" id="KW-1185">Reference proteome</keyword>
<name>A0ABT4TIC8_9ACTN</name>
<gene>
    <name evidence="1" type="ORF">O4U47_08065</name>
</gene>
<dbReference type="EMBL" id="JAQFWP010000011">
    <property type="protein sequence ID" value="MDA2804463.1"/>
    <property type="molecule type" value="Genomic_DNA"/>
</dbReference>
<dbReference type="RefSeq" id="WP_270677009.1">
    <property type="nucleotide sequence ID" value="NZ_JAQFWP010000011.1"/>
</dbReference>
<proteinExistence type="predicted"/>
<accession>A0ABT4TIC8</accession>
<sequence>MPLISFGPRKRVAVICDRCGPAWADDLAAGFDTTFSDADTARRVLTAFEWTFADDRVLCGACTVWEACGAECDKHGHVWADDLAGSREVGLKGEPLPGHRYCRRCGTNIPLALADGTGHPEQVPGLLTEAQAAALIAMELHLREGEG</sequence>
<dbReference type="Proteomes" id="UP001165685">
    <property type="component" value="Unassembled WGS sequence"/>
</dbReference>
<comment type="caution">
    <text evidence="1">The sequence shown here is derived from an EMBL/GenBank/DDBJ whole genome shotgun (WGS) entry which is preliminary data.</text>
</comment>
<reference evidence="1" key="1">
    <citation type="submission" date="2023-01" db="EMBL/GenBank/DDBJ databases">
        <title>Draft genome sequence of Nocardiopsis sp. LSu2-4 isolated from halophytes.</title>
        <authorList>
            <person name="Duangmal K."/>
            <person name="Chantavorakit T."/>
        </authorList>
    </citation>
    <scope>NUCLEOTIDE SEQUENCE</scope>
    <source>
        <strain evidence="1">LSu2-4</strain>
    </source>
</reference>
<protein>
    <recommendedName>
        <fullName evidence="3">4Fe-4S Wbl-type domain-containing protein</fullName>
    </recommendedName>
</protein>
<evidence type="ECO:0000313" key="1">
    <source>
        <dbReference type="EMBL" id="MDA2804463.1"/>
    </source>
</evidence>
<organism evidence="1 2">
    <name type="scientific">Nocardiopsis suaedae</name>
    <dbReference type="NCBI Taxonomy" id="3018444"/>
    <lineage>
        <taxon>Bacteria</taxon>
        <taxon>Bacillati</taxon>
        <taxon>Actinomycetota</taxon>
        <taxon>Actinomycetes</taxon>
        <taxon>Streptosporangiales</taxon>
        <taxon>Nocardiopsidaceae</taxon>
        <taxon>Nocardiopsis</taxon>
    </lineage>
</organism>
<evidence type="ECO:0008006" key="3">
    <source>
        <dbReference type="Google" id="ProtNLM"/>
    </source>
</evidence>
<evidence type="ECO:0000313" key="2">
    <source>
        <dbReference type="Proteomes" id="UP001165685"/>
    </source>
</evidence>